<keyword evidence="4" id="KW-0317">Glutathione biosynthesis</keyword>
<dbReference type="PANTHER" id="PTHR21621:SF4">
    <property type="entry name" value="GLUTATHIONE SYNTHETASE"/>
    <property type="match status" value="1"/>
</dbReference>
<dbReference type="InterPro" id="IPR004215">
    <property type="entry name" value="GSHS_N"/>
</dbReference>
<keyword evidence="9" id="KW-0464">Manganese</keyword>
<evidence type="ECO:0000256" key="5">
    <source>
        <dbReference type="ARBA" id="ARBA00022723"/>
    </source>
</evidence>
<reference evidence="12" key="1">
    <citation type="submission" date="2018-05" db="EMBL/GenBank/DDBJ databases">
        <authorList>
            <person name="Lanie J.A."/>
            <person name="Ng W.-L."/>
            <person name="Kazmierczak K.M."/>
            <person name="Andrzejewski T.M."/>
            <person name="Davidsen T.M."/>
            <person name="Wayne K.J."/>
            <person name="Tettelin H."/>
            <person name="Glass J.I."/>
            <person name="Rusch D."/>
            <person name="Podicherti R."/>
            <person name="Tsui H.-C.T."/>
            <person name="Winkler M.E."/>
        </authorList>
    </citation>
    <scope>NUCLEOTIDE SEQUENCE</scope>
</reference>
<dbReference type="GO" id="GO:0046872">
    <property type="term" value="F:metal ion binding"/>
    <property type="evidence" value="ECO:0007669"/>
    <property type="project" value="UniProtKB-KW"/>
</dbReference>
<evidence type="ECO:0000256" key="8">
    <source>
        <dbReference type="ARBA" id="ARBA00022842"/>
    </source>
</evidence>
<organism evidence="12">
    <name type="scientific">marine metagenome</name>
    <dbReference type="NCBI Taxonomy" id="408172"/>
    <lineage>
        <taxon>unclassified sequences</taxon>
        <taxon>metagenomes</taxon>
        <taxon>ecological metagenomes</taxon>
    </lineage>
</organism>
<evidence type="ECO:0000256" key="7">
    <source>
        <dbReference type="ARBA" id="ARBA00022840"/>
    </source>
</evidence>
<name>A0A382B3X0_9ZZZZ</name>
<dbReference type="AlphaFoldDB" id="A0A382B3X0"/>
<feature type="domain" description="Prokaryotic glutathione synthetase ATP-binding" evidence="11">
    <location>
        <begin position="126"/>
        <end position="295"/>
    </location>
</feature>
<evidence type="ECO:0000256" key="9">
    <source>
        <dbReference type="ARBA" id="ARBA00023211"/>
    </source>
</evidence>
<dbReference type="Gene3D" id="3.30.470.20">
    <property type="entry name" value="ATP-grasp fold, B domain"/>
    <property type="match status" value="1"/>
</dbReference>
<dbReference type="InterPro" id="IPR004218">
    <property type="entry name" value="GSHS_ATP-bd"/>
</dbReference>
<evidence type="ECO:0000256" key="6">
    <source>
        <dbReference type="ARBA" id="ARBA00022741"/>
    </source>
</evidence>
<dbReference type="InterPro" id="IPR013815">
    <property type="entry name" value="ATP_grasp_subdomain_1"/>
</dbReference>
<dbReference type="SUPFAM" id="SSF56059">
    <property type="entry name" value="Glutathione synthetase ATP-binding domain-like"/>
    <property type="match status" value="1"/>
</dbReference>
<evidence type="ECO:0008006" key="13">
    <source>
        <dbReference type="Google" id="ProtNLM"/>
    </source>
</evidence>
<sequence>MSKKEIIAIQADSLNSINIKTDTTFLLALEAQKRGNKIYWYQTKDLNFIKGKVYANVEDIRFYENRSTFYKILKKRRFDLSKANYLLIRQNPPFNMDYITSTFFLESISKTVKIINNPIAIRNVSEKFYSINFLKFMPPTIFTKDIKEIKNFLKKNKKILIKPIHGYAGKDILFIKNKINISKVNKYMRKIGHVMVQKFLPKVKDGDKRVFIINGSIKGSIRRVPSKNSILSNISQGGTAVKTKLNNKEYLIAKYVAKKLKQKNIFFAGIDLISGYLIGDINVTSPTGLPQFKDLTGINLAKNFWD</sequence>
<evidence type="ECO:0000256" key="4">
    <source>
        <dbReference type="ARBA" id="ARBA00022684"/>
    </source>
</evidence>
<dbReference type="Gene3D" id="3.30.1490.20">
    <property type="entry name" value="ATP-grasp fold, A domain"/>
    <property type="match status" value="1"/>
</dbReference>
<feature type="non-terminal residue" evidence="12">
    <location>
        <position position="306"/>
    </location>
</feature>
<accession>A0A382B3X0</accession>
<evidence type="ECO:0000259" key="11">
    <source>
        <dbReference type="Pfam" id="PF02955"/>
    </source>
</evidence>
<evidence type="ECO:0000313" key="12">
    <source>
        <dbReference type="EMBL" id="SVB07973.1"/>
    </source>
</evidence>
<dbReference type="Pfam" id="PF02951">
    <property type="entry name" value="GSH-S_N"/>
    <property type="match status" value="1"/>
</dbReference>
<keyword evidence="7" id="KW-0067">ATP-binding</keyword>
<dbReference type="InterPro" id="IPR016185">
    <property type="entry name" value="PreATP-grasp_dom_sf"/>
</dbReference>
<dbReference type="GO" id="GO:0005524">
    <property type="term" value="F:ATP binding"/>
    <property type="evidence" value="ECO:0007669"/>
    <property type="project" value="UniProtKB-KW"/>
</dbReference>
<dbReference type="Pfam" id="PF02955">
    <property type="entry name" value="GSH-S_ATP"/>
    <property type="match status" value="1"/>
</dbReference>
<feature type="non-terminal residue" evidence="12">
    <location>
        <position position="1"/>
    </location>
</feature>
<dbReference type="InterPro" id="IPR006284">
    <property type="entry name" value="Glut_synth_pro"/>
</dbReference>
<dbReference type="EMBL" id="UINC01027912">
    <property type="protein sequence ID" value="SVB07973.1"/>
    <property type="molecule type" value="Genomic_DNA"/>
</dbReference>
<feature type="domain" description="Prokaryotic glutathione synthetase N-terminal" evidence="10">
    <location>
        <begin position="7"/>
        <end position="122"/>
    </location>
</feature>
<evidence type="ECO:0000259" key="10">
    <source>
        <dbReference type="Pfam" id="PF02951"/>
    </source>
</evidence>
<dbReference type="HAMAP" id="MF_00162">
    <property type="entry name" value="GSH_S"/>
    <property type="match status" value="1"/>
</dbReference>
<protein>
    <recommendedName>
        <fullName evidence="13">ATP-grasp domain-containing protein</fullName>
    </recommendedName>
</protein>
<dbReference type="GO" id="GO:0004363">
    <property type="term" value="F:glutathione synthase activity"/>
    <property type="evidence" value="ECO:0007669"/>
    <property type="project" value="InterPro"/>
</dbReference>
<evidence type="ECO:0000256" key="3">
    <source>
        <dbReference type="ARBA" id="ARBA00022598"/>
    </source>
</evidence>
<dbReference type="SUPFAM" id="SSF52440">
    <property type="entry name" value="PreATP-grasp domain"/>
    <property type="match status" value="1"/>
</dbReference>
<gene>
    <name evidence="12" type="ORF">METZ01_LOCUS160827</name>
</gene>
<dbReference type="NCBIfam" id="NF003573">
    <property type="entry name" value="PRK05246.1"/>
    <property type="match status" value="1"/>
</dbReference>
<proteinExistence type="inferred from homology"/>
<evidence type="ECO:0000256" key="2">
    <source>
        <dbReference type="ARBA" id="ARBA00001946"/>
    </source>
</evidence>
<keyword evidence="5" id="KW-0479">Metal-binding</keyword>
<keyword evidence="6" id="KW-0547">Nucleotide-binding</keyword>
<keyword evidence="3" id="KW-0436">Ligase</keyword>
<dbReference type="Gene3D" id="3.40.50.20">
    <property type="match status" value="1"/>
</dbReference>
<comment type="cofactor">
    <cofactor evidence="1">
        <name>Mn(2+)</name>
        <dbReference type="ChEBI" id="CHEBI:29035"/>
    </cofactor>
</comment>
<comment type="cofactor">
    <cofactor evidence="2">
        <name>Mg(2+)</name>
        <dbReference type="ChEBI" id="CHEBI:18420"/>
    </cofactor>
</comment>
<dbReference type="PANTHER" id="PTHR21621">
    <property type="entry name" value="RIBOSOMAL PROTEIN S6 MODIFICATION PROTEIN"/>
    <property type="match status" value="1"/>
</dbReference>
<dbReference type="NCBIfam" id="TIGR01380">
    <property type="entry name" value="glut_syn"/>
    <property type="match status" value="1"/>
</dbReference>
<evidence type="ECO:0000256" key="1">
    <source>
        <dbReference type="ARBA" id="ARBA00001936"/>
    </source>
</evidence>
<keyword evidence="8" id="KW-0460">Magnesium</keyword>
<dbReference type="GO" id="GO:0005737">
    <property type="term" value="C:cytoplasm"/>
    <property type="evidence" value="ECO:0007669"/>
    <property type="project" value="TreeGrafter"/>
</dbReference>